<organism evidence="1 2">
    <name type="scientific">Prevotella intermedia</name>
    <dbReference type="NCBI Taxonomy" id="28131"/>
    <lineage>
        <taxon>Bacteria</taxon>
        <taxon>Pseudomonadati</taxon>
        <taxon>Bacteroidota</taxon>
        <taxon>Bacteroidia</taxon>
        <taxon>Bacteroidales</taxon>
        <taxon>Prevotellaceae</taxon>
        <taxon>Prevotella</taxon>
    </lineage>
</organism>
<dbReference type="AlphaFoldDB" id="A0A2D3N8U3"/>
<evidence type="ECO:0000313" key="2">
    <source>
        <dbReference type="Proteomes" id="UP000229323"/>
    </source>
</evidence>
<name>A0A2D3N8U3_PREIN</name>
<reference evidence="1 2" key="1">
    <citation type="submission" date="2017-11" db="EMBL/GenBank/DDBJ databases">
        <title>Genome sequencing of Prevotella intermedia KCOM 2033.</title>
        <authorList>
            <person name="Kook J.-K."/>
            <person name="Park S.-N."/>
            <person name="Lim Y.K."/>
        </authorList>
    </citation>
    <scope>NUCLEOTIDE SEQUENCE [LARGE SCALE GENOMIC DNA]</scope>
    <source>
        <strain evidence="1 2">KCOM 2033</strain>
    </source>
</reference>
<sequence length="40" mass="4262">MFVVSDQGSSGLLRTKKVGAASRLDDNLHTSISLQVVFSP</sequence>
<proteinExistence type="predicted"/>
<accession>A0A2D3N8U3</accession>
<dbReference type="Proteomes" id="UP000229323">
    <property type="component" value="Chromosome"/>
</dbReference>
<dbReference type="EMBL" id="CP024696">
    <property type="protein sequence ID" value="ATV51850.1"/>
    <property type="molecule type" value="Genomic_DNA"/>
</dbReference>
<protein>
    <submittedName>
        <fullName evidence="1">Glycine cleavage system H protein</fullName>
    </submittedName>
</protein>
<gene>
    <name evidence="1" type="ORF">CTM50_01435</name>
</gene>
<evidence type="ECO:0000313" key="1">
    <source>
        <dbReference type="EMBL" id="ATV51850.1"/>
    </source>
</evidence>